<evidence type="ECO:0000313" key="5">
    <source>
        <dbReference type="Proteomes" id="UP000236333"/>
    </source>
</evidence>
<dbReference type="EMBL" id="PGGS01000200">
    <property type="protein sequence ID" value="PNH07056.1"/>
    <property type="molecule type" value="Genomic_DNA"/>
</dbReference>
<dbReference type="AlphaFoldDB" id="A0A2J8A3H3"/>
<gene>
    <name evidence="4" type="ORF">TSOC_006509</name>
</gene>
<comment type="caution">
    <text evidence="4">The sequence shown here is derived from an EMBL/GenBank/DDBJ whole genome shotgun (WGS) entry which is preliminary data.</text>
</comment>
<feature type="region of interest" description="Disordered" evidence="2">
    <location>
        <begin position="249"/>
        <end position="268"/>
    </location>
</feature>
<dbReference type="Pfam" id="PF12325">
    <property type="entry name" value="TMF_TATA_bd"/>
    <property type="match status" value="1"/>
</dbReference>
<evidence type="ECO:0000313" key="4">
    <source>
        <dbReference type="EMBL" id="PNH07056.1"/>
    </source>
</evidence>
<feature type="coiled-coil region" evidence="1">
    <location>
        <begin position="194"/>
        <end position="224"/>
    </location>
</feature>
<keyword evidence="5" id="KW-1185">Reference proteome</keyword>
<accession>A0A2J8A3H3</accession>
<protein>
    <recommendedName>
        <fullName evidence="3">TATA element modulatory factor 1 TATA binding domain-containing protein</fullName>
    </recommendedName>
</protein>
<evidence type="ECO:0000256" key="1">
    <source>
        <dbReference type="SAM" id="Coils"/>
    </source>
</evidence>
<feature type="compositionally biased region" description="Low complexity" evidence="2">
    <location>
        <begin position="21"/>
        <end position="42"/>
    </location>
</feature>
<keyword evidence="1" id="KW-0175">Coiled coil</keyword>
<dbReference type="InterPro" id="IPR022091">
    <property type="entry name" value="TMF_TATA-bd"/>
</dbReference>
<feature type="region of interest" description="Disordered" evidence="2">
    <location>
        <begin position="13"/>
        <end position="57"/>
    </location>
</feature>
<name>A0A2J8A3H3_9CHLO</name>
<reference evidence="4 5" key="1">
    <citation type="journal article" date="2017" name="Mol. Biol. Evol.">
        <title>The 4-celled Tetrabaena socialis nuclear genome reveals the essential components for genetic control of cell number at the origin of multicellularity in the volvocine lineage.</title>
        <authorList>
            <person name="Featherston J."/>
            <person name="Arakaki Y."/>
            <person name="Hanschen E.R."/>
            <person name="Ferris P.J."/>
            <person name="Michod R.E."/>
            <person name="Olson B.J.S.C."/>
            <person name="Nozaki H."/>
            <person name="Durand P.M."/>
        </authorList>
    </citation>
    <scope>NUCLEOTIDE SEQUENCE [LARGE SCALE GENOMIC DNA]</scope>
    <source>
        <strain evidence="4 5">NIES-571</strain>
    </source>
</reference>
<dbReference type="Proteomes" id="UP000236333">
    <property type="component" value="Unassembled WGS sequence"/>
</dbReference>
<feature type="domain" description="TATA element modulatory factor 1 TATA binding" evidence="3">
    <location>
        <begin position="184"/>
        <end position="224"/>
    </location>
</feature>
<proteinExistence type="predicted"/>
<evidence type="ECO:0000259" key="3">
    <source>
        <dbReference type="Pfam" id="PF12325"/>
    </source>
</evidence>
<organism evidence="4 5">
    <name type="scientific">Tetrabaena socialis</name>
    <dbReference type="NCBI Taxonomy" id="47790"/>
    <lineage>
        <taxon>Eukaryota</taxon>
        <taxon>Viridiplantae</taxon>
        <taxon>Chlorophyta</taxon>
        <taxon>core chlorophytes</taxon>
        <taxon>Chlorophyceae</taxon>
        <taxon>CS clade</taxon>
        <taxon>Chlamydomonadales</taxon>
        <taxon>Tetrabaenaceae</taxon>
        <taxon>Tetrabaena</taxon>
    </lineage>
</organism>
<evidence type="ECO:0000256" key="2">
    <source>
        <dbReference type="SAM" id="MobiDB-lite"/>
    </source>
</evidence>
<sequence length="268" mass="26999">MFDNPFLFSGTDFPLAPLAPRPGNRSGSSGSSGSTTPPTVGPALGHDRADGGTPHALRAPGVLVDEAVGVVSEVPATPPSRGGGSSSVGPFGSASAGVLRLGLGEEGWSPVALPAAARSQDGAVSDAGSVWSTHSGSSSSNNGASISASNNSLMSLTRVLAGLVVGTPAPAAASQSVKAEVEEHVLRTQLSVALELLGEREEALEELRLELEELRTVYKEHVAMLAGQAGGNAGRTVRRTLLAAKAWEVPEEPGHGKEGAATADAHAH</sequence>